<feature type="region of interest" description="Disordered" evidence="1">
    <location>
        <begin position="136"/>
        <end position="193"/>
    </location>
</feature>
<accession>A0A6A5T725</accession>
<evidence type="ECO:0000313" key="2">
    <source>
        <dbReference type="EMBL" id="KAF1946566.1"/>
    </source>
</evidence>
<feature type="compositionally biased region" description="Basic and acidic residues" evidence="1">
    <location>
        <begin position="141"/>
        <end position="157"/>
    </location>
</feature>
<dbReference type="EMBL" id="ML976002">
    <property type="protein sequence ID" value="KAF1946566.1"/>
    <property type="molecule type" value="Genomic_DNA"/>
</dbReference>
<evidence type="ECO:0000256" key="1">
    <source>
        <dbReference type="SAM" id="MobiDB-lite"/>
    </source>
</evidence>
<dbReference type="AlphaFoldDB" id="A0A6A5T725"/>
<keyword evidence="3" id="KW-1185">Reference proteome</keyword>
<reference evidence="2" key="1">
    <citation type="journal article" date="2020" name="Stud. Mycol.">
        <title>101 Dothideomycetes genomes: a test case for predicting lifestyles and emergence of pathogens.</title>
        <authorList>
            <person name="Haridas S."/>
            <person name="Albert R."/>
            <person name="Binder M."/>
            <person name="Bloem J."/>
            <person name="Labutti K."/>
            <person name="Salamov A."/>
            <person name="Andreopoulos B."/>
            <person name="Baker S."/>
            <person name="Barry K."/>
            <person name="Bills G."/>
            <person name="Bluhm B."/>
            <person name="Cannon C."/>
            <person name="Castanera R."/>
            <person name="Culley D."/>
            <person name="Daum C."/>
            <person name="Ezra D."/>
            <person name="Gonzalez J."/>
            <person name="Henrissat B."/>
            <person name="Kuo A."/>
            <person name="Liang C."/>
            <person name="Lipzen A."/>
            <person name="Lutzoni F."/>
            <person name="Magnuson J."/>
            <person name="Mondo S."/>
            <person name="Nolan M."/>
            <person name="Ohm R."/>
            <person name="Pangilinan J."/>
            <person name="Park H.-J."/>
            <person name="Ramirez L."/>
            <person name="Alfaro M."/>
            <person name="Sun H."/>
            <person name="Tritt A."/>
            <person name="Yoshinaga Y."/>
            <person name="Zwiers L.-H."/>
            <person name="Turgeon B."/>
            <person name="Goodwin S."/>
            <person name="Spatafora J."/>
            <person name="Crous P."/>
            <person name="Grigoriev I."/>
        </authorList>
    </citation>
    <scope>NUCLEOTIDE SEQUENCE</scope>
    <source>
        <strain evidence="2">CBS 161.51</strain>
    </source>
</reference>
<proteinExistence type="predicted"/>
<sequence length="193" mass="20633">MPSLQTQLFEHQLFDALKSQITGLATALYGSTAPVRATASNYDVLSFTTPDHDAGDEDPILSIVLIYYSGPESSPFTAWKMLSYVDDQTSAIAGAEQLLADMRKAMGGVVGTLINTGGWKVQHKSIPNVAVIANRNGNGTKVEDGQDSHEGEYSSEKEENDVDAVVVEGGEESPKHDGQGGWKMTLGSIAEEL</sequence>
<dbReference type="Proteomes" id="UP000800038">
    <property type="component" value="Unassembled WGS sequence"/>
</dbReference>
<protein>
    <submittedName>
        <fullName evidence="2">Uncharacterized protein</fullName>
    </submittedName>
</protein>
<organism evidence="2 3">
    <name type="scientific">Clathrospora elynae</name>
    <dbReference type="NCBI Taxonomy" id="706981"/>
    <lineage>
        <taxon>Eukaryota</taxon>
        <taxon>Fungi</taxon>
        <taxon>Dikarya</taxon>
        <taxon>Ascomycota</taxon>
        <taxon>Pezizomycotina</taxon>
        <taxon>Dothideomycetes</taxon>
        <taxon>Pleosporomycetidae</taxon>
        <taxon>Pleosporales</taxon>
        <taxon>Diademaceae</taxon>
        <taxon>Clathrospora</taxon>
    </lineage>
</organism>
<evidence type="ECO:0000313" key="3">
    <source>
        <dbReference type="Proteomes" id="UP000800038"/>
    </source>
</evidence>
<name>A0A6A5T725_9PLEO</name>
<dbReference type="OrthoDB" id="3792077at2759"/>
<gene>
    <name evidence="2" type="ORF">EJ02DRAFT_508466</name>
</gene>